<proteinExistence type="predicted"/>
<keyword evidence="2" id="KW-1185">Reference proteome</keyword>
<dbReference type="Proteomes" id="UP001500888">
    <property type="component" value="Unassembled WGS sequence"/>
</dbReference>
<comment type="caution">
    <text evidence="1">The sequence shown here is derived from an EMBL/GenBank/DDBJ whole genome shotgun (WGS) entry which is preliminary data.</text>
</comment>
<reference evidence="2" key="1">
    <citation type="journal article" date="2019" name="Int. J. Syst. Evol. Microbiol.">
        <title>The Global Catalogue of Microorganisms (GCM) 10K type strain sequencing project: providing services to taxonomists for standard genome sequencing and annotation.</title>
        <authorList>
            <consortium name="The Broad Institute Genomics Platform"/>
            <consortium name="The Broad Institute Genome Sequencing Center for Infectious Disease"/>
            <person name="Wu L."/>
            <person name="Ma J."/>
        </authorList>
    </citation>
    <scope>NUCLEOTIDE SEQUENCE [LARGE SCALE GENOMIC DNA]</scope>
    <source>
        <strain evidence="2">JCM 16908</strain>
    </source>
</reference>
<organism evidence="1 2">
    <name type="scientific">Sphaerisporangium flaviroseum</name>
    <dbReference type="NCBI Taxonomy" id="509199"/>
    <lineage>
        <taxon>Bacteria</taxon>
        <taxon>Bacillati</taxon>
        <taxon>Actinomycetota</taxon>
        <taxon>Actinomycetes</taxon>
        <taxon>Streptosporangiales</taxon>
        <taxon>Streptosporangiaceae</taxon>
        <taxon>Sphaerisporangium</taxon>
    </lineage>
</organism>
<dbReference type="EMBL" id="BAAAZR010000007">
    <property type="protein sequence ID" value="GAA3808758.1"/>
    <property type="molecule type" value="Genomic_DNA"/>
</dbReference>
<gene>
    <name evidence="1" type="ORF">GCM10022226_31150</name>
</gene>
<evidence type="ECO:0000313" key="2">
    <source>
        <dbReference type="Proteomes" id="UP001500888"/>
    </source>
</evidence>
<evidence type="ECO:0000313" key="1">
    <source>
        <dbReference type="EMBL" id="GAA3808758.1"/>
    </source>
</evidence>
<protein>
    <submittedName>
        <fullName evidence="1">Uncharacterized protein</fullName>
    </submittedName>
</protein>
<name>A0ABP7I210_9ACTN</name>
<sequence length="107" mass="10425">MVDSRWMGAPIASGAPVVCCGAGVAGDGAVNPAPCYGGKPGVGGRAGVILAGRLSQRFLASSLTDWPVLSHAGADLPVLSHGGVGVPVLSHSGAPLARWRSVACPGG</sequence>
<accession>A0ABP7I210</accession>